<dbReference type="GO" id="GO:0050660">
    <property type="term" value="F:flavin adenine dinucleotide binding"/>
    <property type="evidence" value="ECO:0007669"/>
    <property type="project" value="InterPro"/>
</dbReference>
<keyword evidence="5" id="KW-0521">NADP</keyword>
<evidence type="ECO:0000256" key="13">
    <source>
        <dbReference type="ARBA" id="ARBA00049467"/>
    </source>
</evidence>
<evidence type="ECO:0000256" key="12">
    <source>
        <dbReference type="ARBA" id="ARBA00048934"/>
    </source>
</evidence>
<dbReference type="EMBL" id="JARKIK010000046">
    <property type="protein sequence ID" value="KAK8735843.1"/>
    <property type="molecule type" value="Genomic_DNA"/>
</dbReference>
<dbReference type="GO" id="GO:0017150">
    <property type="term" value="F:tRNA dihydrouridine synthase activity"/>
    <property type="evidence" value="ECO:0007669"/>
    <property type="project" value="InterPro"/>
</dbReference>
<comment type="catalytic activity">
    <reaction evidence="11">
        <text>5,6-dihydrouridine(16) in tRNA + NADP(+) = uridine(16) in tRNA + NADPH + H(+)</text>
        <dbReference type="Rhea" id="RHEA:53376"/>
        <dbReference type="Rhea" id="RHEA-COMP:13543"/>
        <dbReference type="Rhea" id="RHEA-COMP:13544"/>
        <dbReference type="ChEBI" id="CHEBI:15378"/>
        <dbReference type="ChEBI" id="CHEBI:57783"/>
        <dbReference type="ChEBI" id="CHEBI:58349"/>
        <dbReference type="ChEBI" id="CHEBI:65315"/>
        <dbReference type="ChEBI" id="CHEBI:74443"/>
        <dbReference type="EC" id="1.3.1.88"/>
    </reaction>
    <physiologicalReaction direction="right-to-left" evidence="11">
        <dbReference type="Rhea" id="RHEA:53378"/>
    </physiologicalReaction>
</comment>
<evidence type="ECO:0000256" key="7">
    <source>
        <dbReference type="ARBA" id="ARBA00023027"/>
    </source>
</evidence>
<evidence type="ECO:0000259" key="15">
    <source>
        <dbReference type="Pfam" id="PF01207"/>
    </source>
</evidence>
<comment type="cofactor">
    <cofactor evidence="1">
        <name>FMN</name>
        <dbReference type="ChEBI" id="CHEBI:58210"/>
    </cofactor>
</comment>
<feature type="compositionally biased region" description="Basic and acidic residues" evidence="14">
    <location>
        <begin position="355"/>
        <end position="376"/>
    </location>
</feature>
<evidence type="ECO:0000256" key="4">
    <source>
        <dbReference type="ARBA" id="ARBA00022694"/>
    </source>
</evidence>
<keyword evidence="2" id="KW-0285">Flavoprotein</keyword>
<comment type="catalytic activity">
    <reaction evidence="10">
        <text>5,6-dihydrouridine(17) in tRNA + NAD(+) = uridine(17) in tRNA + NADH + H(+)</text>
        <dbReference type="Rhea" id="RHEA:53372"/>
        <dbReference type="Rhea" id="RHEA-COMP:13541"/>
        <dbReference type="Rhea" id="RHEA-COMP:13542"/>
        <dbReference type="ChEBI" id="CHEBI:15378"/>
        <dbReference type="ChEBI" id="CHEBI:57540"/>
        <dbReference type="ChEBI" id="CHEBI:57945"/>
        <dbReference type="ChEBI" id="CHEBI:65315"/>
        <dbReference type="ChEBI" id="CHEBI:74443"/>
        <dbReference type="EC" id="1.3.1.88"/>
    </reaction>
    <physiologicalReaction direction="right-to-left" evidence="10">
        <dbReference type="Rhea" id="RHEA:53374"/>
    </physiologicalReaction>
</comment>
<feature type="domain" description="DUS-like FMN-binding" evidence="15">
    <location>
        <begin position="21"/>
        <end position="251"/>
    </location>
</feature>
<reference evidence="16" key="2">
    <citation type="submission" date="2024-01" db="EMBL/GenBank/DDBJ databases">
        <authorList>
            <person name="He J."/>
            <person name="Wang M."/>
            <person name="Zheng J."/>
            <person name="Liu Z."/>
        </authorList>
    </citation>
    <scope>NUCLEOTIDE SEQUENCE</scope>
    <source>
        <strain evidence="16">ZL_2023a</strain>
        <tissue evidence="16">Muscle</tissue>
    </source>
</reference>
<evidence type="ECO:0000256" key="8">
    <source>
        <dbReference type="ARBA" id="ARBA00038313"/>
    </source>
</evidence>
<comment type="catalytic activity">
    <reaction evidence="12">
        <text>5,6-dihydrouridine(16) in tRNA + NAD(+) = uridine(16) in tRNA + NADH + H(+)</text>
        <dbReference type="Rhea" id="RHEA:53380"/>
        <dbReference type="Rhea" id="RHEA-COMP:13543"/>
        <dbReference type="Rhea" id="RHEA-COMP:13544"/>
        <dbReference type="ChEBI" id="CHEBI:15378"/>
        <dbReference type="ChEBI" id="CHEBI:57540"/>
        <dbReference type="ChEBI" id="CHEBI:57945"/>
        <dbReference type="ChEBI" id="CHEBI:65315"/>
        <dbReference type="ChEBI" id="CHEBI:74443"/>
        <dbReference type="EC" id="1.3.1.88"/>
    </reaction>
    <physiologicalReaction direction="right-to-left" evidence="12">
        <dbReference type="Rhea" id="RHEA:53382"/>
    </physiologicalReaction>
</comment>
<comment type="caution">
    <text evidence="16">The sequence shown here is derived from an EMBL/GenBank/DDBJ whole genome shotgun (WGS) entry which is preliminary data.</text>
</comment>
<keyword evidence="4" id="KW-0819">tRNA processing</keyword>
<keyword evidence="17" id="KW-1185">Reference proteome</keyword>
<comment type="similarity">
    <text evidence="8">Belongs to the Dus family. Dus1 subfamily.</text>
</comment>
<evidence type="ECO:0000256" key="2">
    <source>
        <dbReference type="ARBA" id="ARBA00022630"/>
    </source>
</evidence>
<reference evidence="16 17" key="1">
    <citation type="journal article" date="2024" name="BMC Genomics">
        <title>Genome assembly of redclaw crayfish (Cherax quadricarinatus) provides insights into its immune adaptation and hypoxia tolerance.</title>
        <authorList>
            <person name="Liu Z."/>
            <person name="Zheng J."/>
            <person name="Li H."/>
            <person name="Fang K."/>
            <person name="Wang S."/>
            <person name="He J."/>
            <person name="Zhou D."/>
            <person name="Weng S."/>
            <person name="Chi M."/>
            <person name="Gu Z."/>
            <person name="He J."/>
            <person name="Li F."/>
            <person name="Wang M."/>
        </authorList>
    </citation>
    <scope>NUCLEOTIDE SEQUENCE [LARGE SCALE GENOMIC DNA]</scope>
    <source>
        <strain evidence="16">ZL_2023a</strain>
    </source>
</reference>
<evidence type="ECO:0000313" key="17">
    <source>
        <dbReference type="Proteomes" id="UP001445076"/>
    </source>
</evidence>
<dbReference type="EC" id="1.3.1.88" evidence="9"/>
<comment type="catalytic activity">
    <reaction evidence="13">
        <text>5,6-dihydrouridine(17) in tRNA + NADP(+) = uridine(17) in tRNA + NADPH + H(+)</text>
        <dbReference type="Rhea" id="RHEA:53368"/>
        <dbReference type="Rhea" id="RHEA-COMP:13541"/>
        <dbReference type="Rhea" id="RHEA-COMP:13542"/>
        <dbReference type="ChEBI" id="CHEBI:15378"/>
        <dbReference type="ChEBI" id="CHEBI:57783"/>
        <dbReference type="ChEBI" id="CHEBI:58349"/>
        <dbReference type="ChEBI" id="CHEBI:65315"/>
        <dbReference type="ChEBI" id="CHEBI:74443"/>
        <dbReference type="EC" id="1.3.1.88"/>
    </reaction>
    <physiologicalReaction direction="right-to-left" evidence="13">
        <dbReference type="Rhea" id="RHEA:53370"/>
    </physiologicalReaction>
</comment>
<dbReference type="EMBL" id="JARKIK010000046">
    <property type="protein sequence ID" value="KAK8735842.1"/>
    <property type="molecule type" value="Genomic_DNA"/>
</dbReference>
<dbReference type="InterPro" id="IPR018517">
    <property type="entry name" value="tRNA_hU_synthase_CS"/>
</dbReference>
<evidence type="ECO:0000256" key="3">
    <source>
        <dbReference type="ARBA" id="ARBA00022643"/>
    </source>
</evidence>
<evidence type="ECO:0000256" key="14">
    <source>
        <dbReference type="SAM" id="MobiDB-lite"/>
    </source>
</evidence>
<evidence type="ECO:0000256" key="5">
    <source>
        <dbReference type="ARBA" id="ARBA00022857"/>
    </source>
</evidence>
<protein>
    <recommendedName>
        <fullName evidence="9">tRNA-dihydrouridine(16/17) synthase [NAD(P)(+)]</fullName>
        <ecNumber evidence="9">1.3.1.88</ecNumber>
    </recommendedName>
</protein>
<keyword evidence="7" id="KW-0520">NAD</keyword>
<dbReference type="PANTHER" id="PTHR11082">
    <property type="entry name" value="TRNA-DIHYDROURIDINE SYNTHASE"/>
    <property type="match status" value="1"/>
</dbReference>
<evidence type="ECO:0000256" key="6">
    <source>
        <dbReference type="ARBA" id="ARBA00023002"/>
    </source>
</evidence>
<feature type="compositionally biased region" description="Basic residues" evidence="14">
    <location>
        <begin position="399"/>
        <end position="410"/>
    </location>
</feature>
<keyword evidence="6" id="KW-0560">Oxidoreductase</keyword>
<dbReference type="Pfam" id="PF01207">
    <property type="entry name" value="Dus"/>
    <property type="match status" value="1"/>
</dbReference>
<evidence type="ECO:0000313" key="16">
    <source>
        <dbReference type="EMBL" id="KAK8735843.1"/>
    </source>
</evidence>
<dbReference type="InterPro" id="IPR035587">
    <property type="entry name" value="DUS-like_FMN-bd"/>
</dbReference>
<accession>A0AAW0X7D2</accession>
<gene>
    <name evidence="16" type="ORF">OTU49_005341</name>
</gene>
<dbReference type="Proteomes" id="UP001445076">
    <property type="component" value="Unassembled WGS sequence"/>
</dbReference>
<feature type="region of interest" description="Disordered" evidence="14">
    <location>
        <begin position="355"/>
        <end position="418"/>
    </location>
</feature>
<dbReference type="PANTHER" id="PTHR11082:SF5">
    <property type="entry name" value="TRNA-DIHYDROURIDINE(16_17) SYNTHASE [NAD(P)(+)]-LIKE"/>
    <property type="match status" value="1"/>
</dbReference>
<evidence type="ECO:0000256" key="9">
    <source>
        <dbReference type="ARBA" id="ARBA00038890"/>
    </source>
</evidence>
<evidence type="ECO:0000256" key="11">
    <source>
        <dbReference type="ARBA" id="ARBA00047652"/>
    </source>
</evidence>
<dbReference type="Gene3D" id="3.20.20.70">
    <property type="entry name" value="Aldolase class I"/>
    <property type="match status" value="1"/>
</dbReference>
<dbReference type="InterPro" id="IPR013785">
    <property type="entry name" value="Aldolase_TIM"/>
</dbReference>
<proteinExistence type="inferred from homology"/>
<evidence type="ECO:0000256" key="10">
    <source>
        <dbReference type="ARBA" id="ARBA00047287"/>
    </source>
</evidence>
<dbReference type="AlphaFoldDB" id="A0AAW0X7D2"/>
<dbReference type="SUPFAM" id="SSF51395">
    <property type="entry name" value="FMN-linked oxidoreductases"/>
    <property type="match status" value="1"/>
</dbReference>
<dbReference type="PROSITE" id="PS01136">
    <property type="entry name" value="UPF0034"/>
    <property type="match status" value="1"/>
</dbReference>
<sequence length="601" mass="67925">MPGPRGYDFWQKKLGGARLVVAPMVDASELAWRLLSRRYGAELCYTPMLHAHVFVKDARYRRENLTTCLEDRPLIVQFCSNDPDTFVEACRLAAPNCDAVDLNLGCPQAIARRGHYGAFLQDEWSLIRTMIERASAEVDVAITAKIRVFEDKSRTVEYAKMLEHAGASLLTVHGRTRDQKGPLTGLASWPHIKAVKEAVNIPVLANGNIQYREDVERCLEDTGADGVMSAEGNLHNPALFTGVHPPVWQIALEYLQLAIHFPCPSSYARGHIFKLLHHCLCMSENFDLRYRLSKTSTAEEMVAVVEDLRDRMMPYNTGKKPWTPEPGSEQARLPMPPWLCQPYVRIPPEEHLKKIQESQKRSLEKQQEEAVIDKNDGFSGGEPSKRRMLEDSEEADLSKKKKKKILRNPRKSFEPPSDPYEKCVCRNPKGGRCAHGLCRACCRVKCYTEGLDCLGHRILVKTKREKAAVYYGEQEKLKQVEQHGKERKEISIWQSGDKLQSQPDVSKATLTEDHNQQQVCVTSHLPGQSLQQSSKVNREEGAIVKFNELNDIEKNNSEDKSNRCISPCSKMTKGSQENLYSTNLTHNTSEGSCKCKTNSTT</sequence>
<name>A0AAW0X7D2_CHEQU</name>
<organism evidence="16 17">
    <name type="scientific">Cherax quadricarinatus</name>
    <name type="common">Australian red claw crayfish</name>
    <dbReference type="NCBI Taxonomy" id="27406"/>
    <lineage>
        <taxon>Eukaryota</taxon>
        <taxon>Metazoa</taxon>
        <taxon>Ecdysozoa</taxon>
        <taxon>Arthropoda</taxon>
        <taxon>Crustacea</taxon>
        <taxon>Multicrustacea</taxon>
        <taxon>Malacostraca</taxon>
        <taxon>Eumalacostraca</taxon>
        <taxon>Eucarida</taxon>
        <taxon>Decapoda</taxon>
        <taxon>Pleocyemata</taxon>
        <taxon>Astacidea</taxon>
        <taxon>Parastacoidea</taxon>
        <taxon>Parastacidae</taxon>
        <taxon>Cherax</taxon>
    </lineage>
</organism>
<dbReference type="CDD" id="cd02801">
    <property type="entry name" value="DUS_like_FMN"/>
    <property type="match status" value="1"/>
</dbReference>
<keyword evidence="3" id="KW-0288">FMN</keyword>
<evidence type="ECO:0000256" key="1">
    <source>
        <dbReference type="ARBA" id="ARBA00001917"/>
    </source>
</evidence>